<reference evidence="1 2" key="1">
    <citation type="submission" date="2018-11" db="EMBL/GenBank/DDBJ databases">
        <title>Novel bacteria species description.</title>
        <authorList>
            <person name="Han J.-H."/>
        </authorList>
    </citation>
    <scope>NUCLEOTIDE SEQUENCE [LARGE SCALE GENOMIC DNA]</scope>
    <source>
        <strain evidence="1 2">KCTC23259</strain>
    </source>
</reference>
<dbReference type="GO" id="GO:0070573">
    <property type="term" value="F:metallodipeptidase activity"/>
    <property type="evidence" value="ECO:0007669"/>
    <property type="project" value="InterPro"/>
</dbReference>
<dbReference type="PROSITE" id="PS51365">
    <property type="entry name" value="RENAL_DIPEPTIDASE_2"/>
    <property type="match status" value="1"/>
</dbReference>
<dbReference type="PANTHER" id="PTHR10443:SF12">
    <property type="entry name" value="DIPEPTIDASE"/>
    <property type="match status" value="1"/>
</dbReference>
<dbReference type="PROSITE" id="PS51257">
    <property type="entry name" value="PROKAR_LIPOPROTEIN"/>
    <property type="match status" value="1"/>
</dbReference>
<sequence length="404" mass="44832">MKKIYLIGLTVLIFACKVNKTPETDHQKKADELAHKYIMVDGHVDLPYRLKVKNFQMQKEFTGIPVETKEGDFDYKRAKKGGLSAPFMSIYIPASYDTQGAQKLADSLITMVNYIATEKSDYFEVAKTPAEIREIFKKGKIALPMGMENGSPIGEVADVAKYRAKGISYITLSHGKDNRICDSSYDTTHTWKGLSPFGKDVVKAMVKEGVLVDISHVSDDTFYQVVEMSPVPVIASHSSSRKFTPDFQRNMSDDMITKLGKNGGVIMINFGSTFLSSEVAEYRKNLQAEIKSILDKKGLKARDEAAEPIIDEFFAKHPLAFADVKKVADHIDNVVKLAGIDHVGLGSDFDGVGNSLPTGLKDVSDYPNLLAELLRRGYSESDIEKICSGNIFRVWEKVLAYAGK</sequence>
<protein>
    <submittedName>
        <fullName evidence="1">Membrane dipeptidase</fullName>
    </submittedName>
</protein>
<name>A0AAE3H1P5_9BACT</name>
<dbReference type="InterPro" id="IPR008257">
    <property type="entry name" value="Pept_M19"/>
</dbReference>
<gene>
    <name evidence="1" type="ORF">EGI31_05520</name>
</gene>
<dbReference type="EMBL" id="RJUF01000009">
    <property type="protein sequence ID" value="MCP9762404.1"/>
    <property type="molecule type" value="Genomic_DNA"/>
</dbReference>
<dbReference type="GO" id="GO:0006508">
    <property type="term" value="P:proteolysis"/>
    <property type="evidence" value="ECO:0007669"/>
    <property type="project" value="InterPro"/>
</dbReference>
<dbReference type="Pfam" id="PF01244">
    <property type="entry name" value="Peptidase_M19"/>
    <property type="match status" value="1"/>
</dbReference>
<dbReference type="Proteomes" id="UP001204144">
    <property type="component" value="Unassembled WGS sequence"/>
</dbReference>
<dbReference type="Gene3D" id="3.20.20.140">
    <property type="entry name" value="Metal-dependent hydrolases"/>
    <property type="match status" value="1"/>
</dbReference>
<proteinExistence type="predicted"/>
<keyword evidence="2" id="KW-1185">Reference proteome</keyword>
<dbReference type="InterPro" id="IPR032466">
    <property type="entry name" value="Metal_Hydrolase"/>
</dbReference>
<accession>A0AAE3H1P5</accession>
<dbReference type="PANTHER" id="PTHR10443">
    <property type="entry name" value="MICROSOMAL DIPEPTIDASE"/>
    <property type="match status" value="1"/>
</dbReference>
<dbReference type="RefSeq" id="WP_255036168.1">
    <property type="nucleotide sequence ID" value="NZ_RJUF01000009.1"/>
</dbReference>
<dbReference type="CDD" id="cd01301">
    <property type="entry name" value="rDP_like"/>
    <property type="match status" value="1"/>
</dbReference>
<evidence type="ECO:0000313" key="2">
    <source>
        <dbReference type="Proteomes" id="UP001204144"/>
    </source>
</evidence>
<organism evidence="1 2">
    <name type="scientific">Lacihabitans soyangensis</name>
    <dbReference type="NCBI Taxonomy" id="869394"/>
    <lineage>
        <taxon>Bacteria</taxon>
        <taxon>Pseudomonadati</taxon>
        <taxon>Bacteroidota</taxon>
        <taxon>Cytophagia</taxon>
        <taxon>Cytophagales</taxon>
        <taxon>Leadbetterellaceae</taxon>
        <taxon>Lacihabitans</taxon>
    </lineage>
</organism>
<dbReference type="AlphaFoldDB" id="A0AAE3H1P5"/>
<evidence type="ECO:0000313" key="1">
    <source>
        <dbReference type="EMBL" id="MCP9762404.1"/>
    </source>
</evidence>
<comment type="caution">
    <text evidence="1">The sequence shown here is derived from an EMBL/GenBank/DDBJ whole genome shotgun (WGS) entry which is preliminary data.</text>
</comment>
<dbReference type="SUPFAM" id="SSF51556">
    <property type="entry name" value="Metallo-dependent hydrolases"/>
    <property type="match status" value="1"/>
</dbReference>